<evidence type="ECO:0000313" key="1">
    <source>
        <dbReference type="EMBL" id="KAF5355001.1"/>
    </source>
</evidence>
<protein>
    <submittedName>
        <fullName evidence="1">Uncharacterized protein</fullName>
    </submittedName>
</protein>
<comment type="caution">
    <text evidence="1">The sequence shown here is derived from an EMBL/GenBank/DDBJ whole genome shotgun (WGS) entry which is preliminary data.</text>
</comment>
<gene>
    <name evidence="1" type="ORF">D9756_005487</name>
</gene>
<dbReference type="AlphaFoldDB" id="A0A8H5FZI7"/>
<dbReference type="EMBL" id="JAACJO010000008">
    <property type="protein sequence ID" value="KAF5355001.1"/>
    <property type="molecule type" value="Genomic_DNA"/>
</dbReference>
<organism evidence="1 2">
    <name type="scientific">Leucocoprinus leucothites</name>
    <dbReference type="NCBI Taxonomy" id="201217"/>
    <lineage>
        <taxon>Eukaryota</taxon>
        <taxon>Fungi</taxon>
        <taxon>Dikarya</taxon>
        <taxon>Basidiomycota</taxon>
        <taxon>Agaricomycotina</taxon>
        <taxon>Agaricomycetes</taxon>
        <taxon>Agaricomycetidae</taxon>
        <taxon>Agaricales</taxon>
        <taxon>Agaricineae</taxon>
        <taxon>Agaricaceae</taxon>
        <taxon>Leucocoprinus</taxon>
    </lineage>
</organism>
<dbReference type="Proteomes" id="UP000559027">
    <property type="component" value="Unassembled WGS sequence"/>
</dbReference>
<name>A0A8H5FZI7_9AGAR</name>
<proteinExistence type="predicted"/>
<reference evidence="1 2" key="1">
    <citation type="journal article" date="2020" name="ISME J.">
        <title>Uncovering the hidden diversity of litter-decomposition mechanisms in mushroom-forming fungi.</title>
        <authorList>
            <person name="Floudas D."/>
            <person name="Bentzer J."/>
            <person name="Ahren D."/>
            <person name="Johansson T."/>
            <person name="Persson P."/>
            <person name="Tunlid A."/>
        </authorList>
    </citation>
    <scope>NUCLEOTIDE SEQUENCE [LARGE SCALE GENOMIC DNA]</scope>
    <source>
        <strain evidence="1 2">CBS 146.42</strain>
    </source>
</reference>
<accession>A0A8H5FZI7</accession>
<keyword evidence="2" id="KW-1185">Reference proteome</keyword>
<sequence>MPRLFRVSTASPYMSLNAQVVSRVPRTQDPRSFHVSVVDGVVAPELPGGTMHLRPCNFPILHGAALMRHVDCFFHSDMQKEHFIYLQAHLCSTICILLVTRLAKLPRFKIILDEQNLQNCGTDSKISAIDIIHRKPFPGKF</sequence>
<evidence type="ECO:0000313" key="2">
    <source>
        <dbReference type="Proteomes" id="UP000559027"/>
    </source>
</evidence>